<protein>
    <submittedName>
        <fullName evidence="1">Thioesterase</fullName>
    </submittedName>
</protein>
<dbReference type="InterPro" id="IPR027961">
    <property type="entry name" value="DUF4442"/>
</dbReference>
<dbReference type="Pfam" id="PF14539">
    <property type="entry name" value="DUF4442"/>
    <property type="match status" value="1"/>
</dbReference>
<evidence type="ECO:0000313" key="2">
    <source>
        <dbReference type="Proteomes" id="UP000239068"/>
    </source>
</evidence>
<evidence type="ECO:0000313" key="1">
    <source>
        <dbReference type="EMBL" id="PQJ83004.1"/>
    </source>
</evidence>
<dbReference type="RefSeq" id="WP_105021544.1">
    <property type="nucleotide sequence ID" value="NZ_MSCM01000001.1"/>
</dbReference>
<gene>
    <name evidence="1" type="ORF">BTO16_07205</name>
</gene>
<organism evidence="1 2">
    <name type="scientific">Polaribacter glomeratus</name>
    <dbReference type="NCBI Taxonomy" id="102"/>
    <lineage>
        <taxon>Bacteria</taxon>
        <taxon>Pseudomonadati</taxon>
        <taxon>Bacteroidota</taxon>
        <taxon>Flavobacteriia</taxon>
        <taxon>Flavobacteriales</taxon>
        <taxon>Flavobacteriaceae</taxon>
    </lineage>
</organism>
<dbReference type="InterPro" id="IPR029069">
    <property type="entry name" value="HotDog_dom_sf"/>
</dbReference>
<keyword evidence="2" id="KW-1185">Reference proteome</keyword>
<comment type="caution">
    <text evidence="1">The sequence shown here is derived from an EMBL/GenBank/DDBJ whole genome shotgun (WGS) entry which is preliminary data.</text>
</comment>
<dbReference type="OrthoDB" id="9153186at2"/>
<proteinExistence type="predicted"/>
<sequence>MKITPSKINTFMFFKLPLGWWSGMRVISLTDTTAIVKITHKWINQNPFKSMFWAAQGMAAEMSTGVLVMQEIEHSKRKVSMLVTHQESDFFKKATGTILFTCQGGVEIRKAIEKSVKTGEGQVITLISEGVSEDGVVVSNFKFQWSLKVK</sequence>
<name>A0A2S7WZK9_9FLAO</name>
<accession>A0A2S7WZK9</accession>
<dbReference type="EMBL" id="MSCM01000001">
    <property type="protein sequence ID" value="PQJ83004.1"/>
    <property type="molecule type" value="Genomic_DNA"/>
</dbReference>
<dbReference type="AlphaFoldDB" id="A0A2S7WZK9"/>
<dbReference type="Proteomes" id="UP000239068">
    <property type="component" value="Unassembled WGS sequence"/>
</dbReference>
<reference evidence="1 2" key="1">
    <citation type="submission" date="2016-12" db="EMBL/GenBank/DDBJ databases">
        <title>Trade-off between light-utilization and light-protection in marine flavobacteria.</title>
        <authorList>
            <person name="Kumagai Y."/>
            <person name="Yoshizawa S."/>
            <person name="Kogure K."/>
            <person name="Iwasaki W."/>
        </authorList>
    </citation>
    <scope>NUCLEOTIDE SEQUENCE [LARGE SCALE GENOMIC DNA]</scope>
    <source>
        <strain evidence="1 2">ATCC 43844</strain>
    </source>
</reference>
<dbReference type="SUPFAM" id="SSF54637">
    <property type="entry name" value="Thioesterase/thiol ester dehydrase-isomerase"/>
    <property type="match status" value="1"/>
</dbReference>
<dbReference type="Gene3D" id="3.10.129.10">
    <property type="entry name" value="Hotdog Thioesterase"/>
    <property type="match status" value="1"/>
</dbReference>